<comment type="subcellular location">
    <subcellularLocation>
        <location evidence="1">Mitochondrion membrane</location>
        <topology evidence="1">Multi-pass membrane protein</topology>
    </subcellularLocation>
</comment>
<comment type="caution">
    <text evidence="7">The sequence shown here is derived from an EMBL/GenBank/DDBJ whole genome shotgun (WGS) entry which is preliminary data.</text>
</comment>
<evidence type="ECO:0000313" key="8">
    <source>
        <dbReference type="Proteomes" id="UP000186594"/>
    </source>
</evidence>
<evidence type="ECO:0000256" key="1">
    <source>
        <dbReference type="ARBA" id="ARBA00004225"/>
    </source>
</evidence>
<proteinExistence type="predicted"/>
<dbReference type="InterPro" id="IPR013946">
    <property type="entry name" value="NCA2-like"/>
</dbReference>
<accession>A0A1U7LPT2</accession>
<keyword evidence="4" id="KW-0496">Mitochondrion</keyword>
<evidence type="ECO:0000256" key="5">
    <source>
        <dbReference type="ARBA" id="ARBA00023136"/>
    </source>
</evidence>
<dbReference type="OrthoDB" id="413313at2759"/>
<organism evidence="7 8">
    <name type="scientific">Neolecta irregularis (strain DAH-3)</name>
    <dbReference type="NCBI Taxonomy" id="1198029"/>
    <lineage>
        <taxon>Eukaryota</taxon>
        <taxon>Fungi</taxon>
        <taxon>Dikarya</taxon>
        <taxon>Ascomycota</taxon>
        <taxon>Taphrinomycotina</taxon>
        <taxon>Neolectales</taxon>
        <taxon>Neolectaceae</taxon>
        <taxon>Neolecta</taxon>
    </lineage>
</organism>
<evidence type="ECO:0000256" key="3">
    <source>
        <dbReference type="ARBA" id="ARBA00022989"/>
    </source>
</evidence>
<dbReference type="Pfam" id="PF08637">
    <property type="entry name" value="NCA2"/>
    <property type="match status" value="1"/>
</dbReference>
<evidence type="ECO:0000256" key="4">
    <source>
        <dbReference type="ARBA" id="ARBA00023128"/>
    </source>
</evidence>
<dbReference type="STRING" id="1198029.A0A1U7LPT2"/>
<dbReference type="GO" id="GO:0005741">
    <property type="term" value="C:mitochondrial outer membrane"/>
    <property type="evidence" value="ECO:0007669"/>
    <property type="project" value="TreeGrafter"/>
</dbReference>
<keyword evidence="2" id="KW-0812">Transmembrane</keyword>
<keyword evidence="5" id="KW-0472">Membrane</keyword>
<keyword evidence="8" id="KW-1185">Reference proteome</keyword>
<dbReference type="PANTHER" id="PTHR28234">
    <property type="entry name" value="NUCLEAR CONTROL OF ATPASE PROTEIN 2"/>
    <property type="match status" value="1"/>
</dbReference>
<feature type="region of interest" description="Disordered" evidence="6">
    <location>
        <begin position="231"/>
        <end position="252"/>
    </location>
</feature>
<protein>
    <submittedName>
        <fullName evidence="7">Nuclear control of ATPase protein 2</fullName>
    </submittedName>
</protein>
<sequence>MSLVNMANQRLSFKFLPQIPLLPQPHQSLTTGSLADTALSHSLLAINSTLETCLTPNTIPLNAPLTSIKYLLDDISSLRGHDEKWSLLAKSALVVYARAVETLICVTVPLQDAEWYWEAVIRSPRNRLFYMLQTAPIRFFRFFQTLNPTSTFLSYFSTASVRQTFSSSILDSLSILDRIKLEADVNFRAVVDLKRSQAISIGILTSRCFTFEKAIKLDLASSIHQMRQVISRQDDSLSSNSDSKSYSSDSDSDECEHLATELINIITCLATFSQSTLHNARPFTKPSTLTRYWPAFLGLALSASKILHLLTHRQTAIKTWIAESFETITGFWYNWVIEPLNQIFHTLRQDSAITLTSQKSLASDVASLERMVLDFCSASGESAEVVRNAVRQGDLSAVLKVYESEMKSPVLNAVKGNLIRALLIQLQKTKVDVETAMDGIDRLLKSQELVFGLVGVAPGLLIVYGTASWIRGWGSGKPTRSEQILKRIFKKLRQVPDIYTN</sequence>
<feature type="compositionally biased region" description="Low complexity" evidence="6">
    <location>
        <begin position="236"/>
        <end position="249"/>
    </location>
</feature>
<dbReference type="Proteomes" id="UP000186594">
    <property type="component" value="Unassembled WGS sequence"/>
</dbReference>
<evidence type="ECO:0000256" key="6">
    <source>
        <dbReference type="SAM" id="MobiDB-lite"/>
    </source>
</evidence>
<evidence type="ECO:0000256" key="2">
    <source>
        <dbReference type="ARBA" id="ARBA00022692"/>
    </source>
</evidence>
<evidence type="ECO:0000313" key="7">
    <source>
        <dbReference type="EMBL" id="OLL24676.1"/>
    </source>
</evidence>
<gene>
    <name evidence="7" type="ORF">NEOLI_005118</name>
</gene>
<dbReference type="EMBL" id="LXFE01000681">
    <property type="protein sequence ID" value="OLL24676.1"/>
    <property type="molecule type" value="Genomic_DNA"/>
</dbReference>
<dbReference type="PANTHER" id="PTHR28234:SF1">
    <property type="entry name" value="NUCLEAR CONTROL OF ATPASE PROTEIN 2"/>
    <property type="match status" value="1"/>
</dbReference>
<reference evidence="7 8" key="1">
    <citation type="submission" date="2016-04" db="EMBL/GenBank/DDBJ databases">
        <title>Evolutionary innovation and constraint leading to complex multicellularity in the Ascomycota.</title>
        <authorList>
            <person name="Cisse O."/>
            <person name="Nguyen A."/>
            <person name="Hewitt D.A."/>
            <person name="Jedd G."/>
            <person name="Stajich J.E."/>
        </authorList>
    </citation>
    <scope>NUCLEOTIDE SEQUENCE [LARGE SCALE GENOMIC DNA]</scope>
    <source>
        <strain evidence="7 8">DAH-3</strain>
    </source>
</reference>
<name>A0A1U7LPT2_NEOID</name>
<keyword evidence="3" id="KW-1133">Transmembrane helix</keyword>
<dbReference type="AlphaFoldDB" id="A0A1U7LPT2"/>